<feature type="domain" description="SLH" evidence="1">
    <location>
        <begin position="41"/>
        <end position="101"/>
    </location>
</feature>
<dbReference type="Proteomes" id="UP000600247">
    <property type="component" value="Unassembled WGS sequence"/>
</dbReference>
<evidence type="ECO:0000259" key="2">
    <source>
        <dbReference type="PROSITE" id="PS51910"/>
    </source>
</evidence>
<dbReference type="AlphaFoldDB" id="A0A917GZG6"/>
<dbReference type="SMART" id="SM00636">
    <property type="entry name" value="Glyco_18"/>
    <property type="match status" value="1"/>
</dbReference>
<dbReference type="GO" id="GO:0008061">
    <property type="term" value="F:chitin binding"/>
    <property type="evidence" value="ECO:0007669"/>
    <property type="project" value="InterPro"/>
</dbReference>
<evidence type="ECO:0000259" key="1">
    <source>
        <dbReference type="PROSITE" id="PS51272"/>
    </source>
</evidence>
<dbReference type="SUPFAM" id="SSF51445">
    <property type="entry name" value="(Trans)glycosidases"/>
    <property type="match status" value="1"/>
</dbReference>
<evidence type="ECO:0000313" key="3">
    <source>
        <dbReference type="EMBL" id="GGG61727.1"/>
    </source>
</evidence>
<dbReference type="PANTHER" id="PTHR46066">
    <property type="entry name" value="CHITINASE DOMAIN-CONTAINING PROTEIN 1 FAMILY MEMBER"/>
    <property type="match status" value="1"/>
</dbReference>
<dbReference type="PANTHER" id="PTHR46066:SF2">
    <property type="entry name" value="CHITINASE DOMAIN-CONTAINING PROTEIN 1"/>
    <property type="match status" value="1"/>
</dbReference>
<dbReference type="RefSeq" id="WP_229692025.1">
    <property type="nucleotide sequence ID" value="NZ_BMHY01000002.1"/>
</dbReference>
<feature type="domain" description="SLH" evidence="1">
    <location>
        <begin position="166"/>
        <end position="228"/>
    </location>
</feature>
<organism evidence="3 4">
    <name type="scientific">Paenibacillus radicis</name>
    <name type="common">ex Gao et al. 2016</name>
    <dbReference type="NCBI Taxonomy" id="1737354"/>
    <lineage>
        <taxon>Bacteria</taxon>
        <taxon>Bacillati</taxon>
        <taxon>Bacillota</taxon>
        <taxon>Bacilli</taxon>
        <taxon>Bacillales</taxon>
        <taxon>Paenibacillaceae</taxon>
        <taxon>Paenibacillus</taxon>
    </lineage>
</organism>
<dbReference type="PROSITE" id="PS51910">
    <property type="entry name" value="GH18_2"/>
    <property type="match status" value="1"/>
</dbReference>
<keyword evidence="4" id="KW-1185">Reference proteome</keyword>
<evidence type="ECO:0000313" key="4">
    <source>
        <dbReference type="Proteomes" id="UP000600247"/>
    </source>
</evidence>
<comment type="caution">
    <text evidence="3">The sequence shown here is derived from an EMBL/GenBank/DDBJ whole genome shotgun (WGS) entry which is preliminary data.</text>
</comment>
<dbReference type="Gene3D" id="3.10.50.10">
    <property type="match status" value="1"/>
</dbReference>
<dbReference type="InterPro" id="IPR011583">
    <property type="entry name" value="Chitinase_II/V-like_cat"/>
</dbReference>
<dbReference type="InterPro" id="IPR017853">
    <property type="entry name" value="GH"/>
</dbReference>
<gene>
    <name evidence="3" type="ORF">GCM10010918_14110</name>
</gene>
<accession>A0A917GZG6</accession>
<dbReference type="EMBL" id="BMHY01000002">
    <property type="protein sequence ID" value="GGG61727.1"/>
    <property type="molecule type" value="Genomic_DNA"/>
</dbReference>
<dbReference type="InterPro" id="IPR001223">
    <property type="entry name" value="Glyco_hydro18_cat"/>
</dbReference>
<dbReference type="Gene3D" id="3.20.20.80">
    <property type="entry name" value="Glycosidases"/>
    <property type="match status" value="1"/>
</dbReference>
<name>A0A917GZG6_9BACL</name>
<dbReference type="InterPro" id="IPR001119">
    <property type="entry name" value="SLH_dom"/>
</dbReference>
<feature type="domain" description="GH18" evidence="2">
    <location>
        <begin position="235"/>
        <end position="545"/>
    </location>
</feature>
<protein>
    <recommendedName>
        <fullName evidence="5">Glycoside hydrolase</fullName>
    </recommendedName>
</protein>
<dbReference type="Pfam" id="PF00704">
    <property type="entry name" value="Glyco_hydro_18"/>
    <property type="match status" value="1"/>
</dbReference>
<dbReference type="GO" id="GO:0005975">
    <property type="term" value="P:carbohydrate metabolic process"/>
    <property type="evidence" value="ECO:0007669"/>
    <property type="project" value="InterPro"/>
</dbReference>
<proteinExistence type="predicted"/>
<dbReference type="InterPro" id="IPR029070">
    <property type="entry name" value="Chitinase_insertion_sf"/>
</dbReference>
<dbReference type="PROSITE" id="PS51272">
    <property type="entry name" value="SLH"/>
    <property type="match status" value="3"/>
</dbReference>
<dbReference type="Pfam" id="PF00395">
    <property type="entry name" value="SLH"/>
    <property type="match status" value="3"/>
</dbReference>
<evidence type="ECO:0008006" key="5">
    <source>
        <dbReference type="Google" id="ProtNLM"/>
    </source>
</evidence>
<feature type="domain" description="SLH" evidence="1">
    <location>
        <begin position="102"/>
        <end position="165"/>
    </location>
</feature>
<reference evidence="3 4" key="1">
    <citation type="journal article" date="2014" name="Int. J. Syst. Evol. Microbiol.">
        <title>Complete genome sequence of Corynebacterium casei LMG S-19264T (=DSM 44701T), isolated from a smear-ripened cheese.</title>
        <authorList>
            <consortium name="US DOE Joint Genome Institute (JGI-PGF)"/>
            <person name="Walter F."/>
            <person name="Albersmeier A."/>
            <person name="Kalinowski J."/>
            <person name="Ruckert C."/>
        </authorList>
    </citation>
    <scope>NUCLEOTIDE SEQUENCE [LARGE SCALE GENOMIC DNA]</scope>
    <source>
        <strain evidence="3 4">CGMCC 1.15286</strain>
    </source>
</reference>
<sequence length="554" mass="60794">MYWKMGKWTIVLFALTLVFYTTEGVQPLSAAKLLTALTAEKDKKPFNDISGSFAEAAIIRLNEKKILQGTAEHTFSPKNPVTRAEFITIADRVLGLEQALSPIQPFSDIAANAWYTGYIQAAVQLGLADGTGPRTFEPAKPVTRQEAAALLVRVFKLTEASHGTSPAFNDAYRIADWAKDVVAIAQDVGLMKGDDNGKFRPDAPLSREETAAILDRALQNKEWAADLAAKPQAQIQLGWQYAQTTEQFEQSVLRSKTVNTLSPRWYFTDKAGNLTDNTDSSLVTWASRNGKAIWAMVGNRSNLEATHQVLSSATTRSKLAANLANVVQKNKLAGLNVDFENVDPQDRANFTAFITLLSNKLHAIGAVLSINVSPDLGTDWTEAFDYKALGMQADYIVMMGYDEHWEGGSIAGSVASLPYVEHAVTVLLKAVPAEKVILALPFYNRDWTLNKNGSAASSAVLSLGEQNSLVSKRSIKPLWDSTVGQYTGSYLLQNVQHRIWLEDGRSLSAKYKWTVDEGLAGVAYWYISGESSDIWSSLRNAERFYGMSLGSTTP</sequence>